<reference evidence="2 3" key="1">
    <citation type="submission" date="2017-12" db="EMBL/GenBank/DDBJ databases">
        <authorList>
            <person name="Pombert J.-F."/>
            <person name="Haag K.L."/>
            <person name="Ebert D."/>
        </authorList>
    </citation>
    <scope>NUCLEOTIDE SEQUENCE [LARGE SCALE GENOMIC DNA]</scope>
    <source>
        <strain evidence="2">BE-OM-2</strain>
    </source>
</reference>
<dbReference type="EMBL" id="PITI01001920">
    <property type="protein sequence ID" value="TBT99599.1"/>
    <property type="molecule type" value="Genomic_DNA"/>
</dbReference>
<accession>A0A4Q9KZE2</accession>
<comment type="caution">
    <text evidence="2">The sequence shown here is derived from an EMBL/GenBank/DDBJ whole genome shotgun (WGS) entry which is preliminary data.</text>
</comment>
<dbReference type="Proteomes" id="UP000291404">
    <property type="component" value="Unassembled WGS sequence"/>
</dbReference>
<dbReference type="VEuPathDB" id="MicrosporidiaDB:CWI36_1920p0010"/>
<evidence type="ECO:0000313" key="3">
    <source>
        <dbReference type="Proteomes" id="UP000291404"/>
    </source>
</evidence>
<keyword evidence="3" id="KW-1185">Reference proteome</keyword>
<evidence type="ECO:0000256" key="1">
    <source>
        <dbReference type="SAM" id="MobiDB-lite"/>
    </source>
</evidence>
<feature type="compositionally biased region" description="Basic and acidic residues" evidence="1">
    <location>
        <begin position="57"/>
        <end position="68"/>
    </location>
</feature>
<evidence type="ECO:0000313" key="2">
    <source>
        <dbReference type="EMBL" id="TBT99599.1"/>
    </source>
</evidence>
<name>A0A4Q9KZE2_9MICR</name>
<sequence length="119" mass="12827">IPTETEQTPPGGIIPTETEKTPPGGKIPTETEKAPPGGIIPTEIEKTSRGGIIPTETEPKVPVLRDEPGQTPGAKPQYVPKEVNTRDMLINMQGKVDEILKKLPAQKEEPSSSHSGWED</sequence>
<gene>
    <name evidence="2" type="ORF">CWI36_1920p0010</name>
</gene>
<feature type="region of interest" description="Disordered" evidence="1">
    <location>
        <begin position="1"/>
        <end position="78"/>
    </location>
</feature>
<dbReference type="AlphaFoldDB" id="A0A4Q9KZE2"/>
<feature type="non-terminal residue" evidence="2">
    <location>
        <position position="1"/>
    </location>
</feature>
<organism evidence="2 3">
    <name type="scientific">Hamiltosporidium magnivora</name>
    <dbReference type="NCBI Taxonomy" id="148818"/>
    <lineage>
        <taxon>Eukaryota</taxon>
        <taxon>Fungi</taxon>
        <taxon>Fungi incertae sedis</taxon>
        <taxon>Microsporidia</taxon>
        <taxon>Dubosqiidae</taxon>
        <taxon>Hamiltosporidium</taxon>
    </lineage>
</organism>
<proteinExistence type="predicted"/>
<protein>
    <submittedName>
        <fullName evidence="2">Uncharacterized protein</fullName>
    </submittedName>
</protein>
<dbReference type="VEuPathDB" id="MicrosporidiaDB:CWI39_2957p0010"/>